<evidence type="ECO:0000313" key="12">
    <source>
        <dbReference type="EMBL" id="ONK75469.1"/>
    </source>
</evidence>
<dbReference type="GO" id="GO:0004134">
    <property type="term" value="F:4-alpha-glucanotransferase activity"/>
    <property type="evidence" value="ECO:0007669"/>
    <property type="project" value="UniProtKB-EC"/>
</dbReference>
<dbReference type="EC" id="2.4.1.25" evidence="4 11"/>
<comment type="subcellular location">
    <subcellularLocation>
        <location evidence="2">Plastid</location>
        <location evidence="2">Amyloplast</location>
    </subcellularLocation>
</comment>
<dbReference type="InterPro" id="IPR017853">
    <property type="entry name" value="GH"/>
</dbReference>
<reference evidence="13" key="1">
    <citation type="journal article" date="2017" name="Nat. Commun.">
        <title>The asparagus genome sheds light on the origin and evolution of a young Y chromosome.</title>
        <authorList>
            <person name="Harkess A."/>
            <person name="Zhou J."/>
            <person name="Xu C."/>
            <person name="Bowers J.E."/>
            <person name="Van der Hulst R."/>
            <person name="Ayyampalayam S."/>
            <person name="Mercati F."/>
            <person name="Riccardi P."/>
            <person name="McKain M.R."/>
            <person name="Kakrana A."/>
            <person name="Tang H."/>
            <person name="Ray J."/>
            <person name="Groenendijk J."/>
            <person name="Arikit S."/>
            <person name="Mathioni S.M."/>
            <person name="Nakano M."/>
            <person name="Shan H."/>
            <person name="Telgmann-Rauber A."/>
            <person name="Kanno A."/>
            <person name="Yue Z."/>
            <person name="Chen H."/>
            <person name="Li W."/>
            <person name="Chen Y."/>
            <person name="Xu X."/>
            <person name="Zhang Y."/>
            <person name="Luo S."/>
            <person name="Chen H."/>
            <person name="Gao J."/>
            <person name="Mao Z."/>
            <person name="Pires J.C."/>
            <person name="Luo M."/>
            <person name="Kudrna D."/>
            <person name="Wing R.A."/>
            <person name="Meyers B.C."/>
            <person name="Yi K."/>
            <person name="Kong H."/>
            <person name="Lavrijsen P."/>
            <person name="Sunseri F."/>
            <person name="Falavigna A."/>
            <person name="Ye Y."/>
            <person name="Leebens-Mack J.H."/>
            <person name="Chen G."/>
        </authorList>
    </citation>
    <scope>NUCLEOTIDE SEQUENCE [LARGE SCALE GENOMIC DNA]</scope>
    <source>
        <strain evidence="13">cv. DH0086</strain>
    </source>
</reference>
<evidence type="ECO:0000256" key="5">
    <source>
        <dbReference type="ARBA" id="ARBA00022676"/>
    </source>
</evidence>
<accession>A0A5P1FF24</accession>
<dbReference type="GO" id="GO:0000025">
    <property type="term" value="P:maltose catabolic process"/>
    <property type="evidence" value="ECO:0007669"/>
    <property type="project" value="EnsemblPlants"/>
</dbReference>
<dbReference type="OrthoDB" id="6123450at2759"/>
<evidence type="ECO:0000256" key="2">
    <source>
        <dbReference type="ARBA" id="ARBA00004602"/>
    </source>
</evidence>
<keyword evidence="6 11" id="KW-0808">Transferase</keyword>
<sequence length="589" mass="65790">MALSRSLHLISSLPLSLSPPPPPTFKPTALSSKALSLPFRTNTRHRSLNRILSAAATTATAPPTDLIINAGDDLPEEYGSEFPSRDPTRRRRAGVLLHPSSLPGPYGIGDFGDNAFRFLDWLHSAGFSVWQVLPLVPPGRKSNEDGSPYSGQDANCGNTLLISLEELVKDGLLMADELPEAMKVEQVQFAAVAGVKDPLIAKAAKRLISSRGKLKRQLDNFRKDPRISCWLEDAALFAAIDHSIDSFSWSEWPECLKNRHLGALEDMYQSHKDYIDTFTAQQFLFQKQWQKVRNYAQNMGIKIMGDMPIYVGHHSADVWANKRSFMLDRSGFPILVSGVPPDAFSETGQLWGSPLYDWRAMEENGYAWWIQRINRALDLYDEFRIDHFRGFAGYWAVPSEAKVAMFGKWKAGPGKAFFDAISKAVGRITIIAEDLGVITEDVVQLRKAIGAPGMAVLQFAFGSDSDNPHLPHNHEQDQVVYTGTHDNDTAVGWWENLKHEEKCTVKKYLCTVEESEISWALIQVAISSVARTAIVPMQDILSLGSSARMNTPATQLGNWSWRIPSSISFDDLKPEAEKLRDMLSLYNRI</sequence>
<dbReference type="Gramene" id="ONK75469">
    <property type="protein sequence ID" value="ONK75469"/>
    <property type="gene ID" value="A4U43_C03F17160"/>
</dbReference>
<dbReference type="SUPFAM" id="SSF51445">
    <property type="entry name" value="(Trans)glycosidases"/>
    <property type="match status" value="1"/>
</dbReference>
<dbReference type="Pfam" id="PF02446">
    <property type="entry name" value="Glyco_hydro_77"/>
    <property type="match status" value="1"/>
</dbReference>
<keyword evidence="5 11" id="KW-0328">Glycosyltransferase</keyword>
<evidence type="ECO:0000256" key="11">
    <source>
        <dbReference type="RuleBase" id="RU361207"/>
    </source>
</evidence>
<keyword evidence="7" id="KW-0035">Amyloplast</keyword>
<dbReference type="FunFam" id="3.20.20.80:FF:000193">
    <property type="entry name" value="4-alpha-glucanotransferase, chloroplastic/amyloplastic"/>
    <property type="match status" value="1"/>
</dbReference>
<comment type="similarity">
    <text evidence="3 11">Belongs to the disproportionating enzyme family.</text>
</comment>
<dbReference type="PANTHER" id="PTHR32438:SF5">
    <property type="entry name" value="4-ALPHA-GLUCANOTRANSFERASE DPE1, CHLOROPLASTIC_AMYLOPLASTIC"/>
    <property type="match status" value="1"/>
</dbReference>
<organism evidence="12 13">
    <name type="scientific">Asparagus officinalis</name>
    <name type="common">Garden asparagus</name>
    <dbReference type="NCBI Taxonomy" id="4686"/>
    <lineage>
        <taxon>Eukaryota</taxon>
        <taxon>Viridiplantae</taxon>
        <taxon>Streptophyta</taxon>
        <taxon>Embryophyta</taxon>
        <taxon>Tracheophyta</taxon>
        <taxon>Spermatophyta</taxon>
        <taxon>Magnoliopsida</taxon>
        <taxon>Liliopsida</taxon>
        <taxon>Asparagales</taxon>
        <taxon>Asparagaceae</taxon>
        <taxon>Asparagoideae</taxon>
        <taxon>Asparagus</taxon>
    </lineage>
</organism>
<protein>
    <recommendedName>
        <fullName evidence="4 11">4-alpha-glucanotransferase</fullName>
        <ecNumber evidence="4 11">2.4.1.25</ecNumber>
    </recommendedName>
    <alternativeName>
        <fullName evidence="9 11">Amylomaltase</fullName>
    </alternativeName>
    <alternativeName>
        <fullName evidence="10 11">Disproportionating enzyme</fullName>
    </alternativeName>
</protein>
<evidence type="ECO:0000313" key="13">
    <source>
        <dbReference type="Proteomes" id="UP000243459"/>
    </source>
</evidence>
<dbReference type="InterPro" id="IPR003385">
    <property type="entry name" value="Glyco_hydro_77"/>
</dbReference>
<dbReference type="OMA" id="SWWIRRI"/>
<gene>
    <name evidence="12" type="ORF">A4U43_C03F17160</name>
</gene>
<keyword evidence="7" id="KW-0934">Plastid</keyword>
<dbReference type="GO" id="GO:0006006">
    <property type="term" value="P:glucose metabolic process"/>
    <property type="evidence" value="ECO:0007669"/>
    <property type="project" value="EnsemblPlants"/>
</dbReference>
<dbReference type="Proteomes" id="UP000243459">
    <property type="component" value="Chromosome 3"/>
</dbReference>
<dbReference type="GO" id="GO:0009501">
    <property type="term" value="C:amyloplast"/>
    <property type="evidence" value="ECO:0007669"/>
    <property type="project" value="UniProtKB-SubCell"/>
</dbReference>
<evidence type="ECO:0000256" key="3">
    <source>
        <dbReference type="ARBA" id="ARBA00005684"/>
    </source>
</evidence>
<dbReference type="NCBIfam" id="TIGR00217">
    <property type="entry name" value="malQ"/>
    <property type="match status" value="1"/>
</dbReference>
<evidence type="ECO:0000256" key="9">
    <source>
        <dbReference type="ARBA" id="ARBA00031423"/>
    </source>
</evidence>
<dbReference type="NCBIfam" id="NF011080">
    <property type="entry name" value="PRK14508.1-3"/>
    <property type="match status" value="1"/>
</dbReference>
<proteinExistence type="inferred from homology"/>
<comment type="catalytic activity">
    <reaction evidence="1 11">
        <text>Transfers a segment of a (1-&gt;4)-alpha-D-glucan to a new position in an acceptor, which may be glucose or a (1-&gt;4)-alpha-D-glucan.</text>
        <dbReference type="EC" id="2.4.1.25"/>
    </reaction>
</comment>
<evidence type="ECO:0000256" key="8">
    <source>
        <dbReference type="ARBA" id="ARBA00023277"/>
    </source>
</evidence>
<dbReference type="GO" id="GO:0005983">
    <property type="term" value="P:starch catabolic process"/>
    <property type="evidence" value="ECO:0007669"/>
    <property type="project" value="EnsemblPlants"/>
</dbReference>
<dbReference type="EMBL" id="CM007383">
    <property type="protein sequence ID" value="ONK75469.1"/>
    <property type="molecule type" value="Genomic_DNA"/>
</dbReference>
<keyword evidence="8 11" id="KW-0119">Carbohydrate metabolism</keyword>
<evidence type="ECO:0000256" key="7">
    <source>
        <dbReference type="ARBA" id="ARBA00023234"/>
    </source>
</evidence>
<evidence type="ECO:0000256" key="1">
    <source>
        <dbReference type="ARBA" id="ARBA00000439"/>
    </source>
</evidence>
<evidence type="ECO:0000256" key="4">
    <source>
        <dbReference type="ARBA" id="ARBA00012560"/>
    </source>
</evidence>
<dbReference type="Gene3D" id="3.20.20.80">
    <property type="entry name" value="Glycosidases"/>
    <property type="match status" value="1"/>
</dbReference>
<dbReference type="PANTHER" id="PTHR32438">
    <property type="entry name" value="4-ALPHA-GLUCANOTRANSFERASE DPE1, CHLOROPLASTIC/AMYLOPLASTIC"/>
    <property type="match status" value="1"/>
</dbReference>
<evidence type="ECO:0000256" key="6">
    <source>
        <dbReference type="ARBA" id="ARBA00022679"/>
    </source>
</evidence>
<keyword evidence="13" id="KW-1185">Reference proteome</keyword>
<evidence type="ECO:0000256" key="10">
    <source>
        <dbReference type="ARBA" id="ARBA00031501"/>
    </source>
</evidence>
<dbReference type="AlphaFoldDB" id="A0A5P1FF24"/>
<name>A0A5P1FF24_ASPOF</name>